<evidence type="ECO:0000313" key="4">
    <source>
        <dbReference type="Proteomes" id="UP001218218"/>
    </source>
</evidence>
<proteinExistence type="predicted"/>
<accession>A0AAD7AG66</accession>
<dbReference type="Pfam" id="PF24764">
    <property type="entry name" value="rva_4"/>
    <property type="match status" value="2"/>
</dbReference>
<gene>
    <name evidence="3" type="ORF">DFH08DRAFT_801811</name>
</gene>
<feature type="domain" description="Integrase core" evidence="2">
    <location>
        <begin position="236"/>
        <end position="276"/>
    </location>
</feature>
<feature type="compositionally biased region" description="Acidic residues" evidence="1">
    <location>
        <begin position="170"/>
        <end position="181"/>
    </location>
</feature>
<protein>
    <recommendedName>
        <fullName evidence="2">Integrase core domain-containing protein</fullName>
    </recommendedName>
</protein>
<reference evidence="3" key="1">
    <citation type="submission" date="2023-03" db="EMBL/GenBank/DDBJ databases">
        <title>Massive genome expansion in bonnet fungi (Mycena s.s.) driven by repeated elements and novel gene families across ecological guilds.</title>
        <authorList>
            <consortium name="Lawrence Berkeley National Laboratory"/>
            <person name="Harder C.B."/>
            <person name="Miyauchi S."/>
            <person name="Viragh M."/>
            <person name="Kuo A."/>
            <person name="Thoen E."/>
            <person name="Andreopoulos B."/>
            <person name="Lu D."/>
            <person name="Skrede I."/>
            <person name="Drula E."/>
            <person name="Henrissat B."/>
            <person name="Morin E."/>
            <person name="Kohler A."/>
            <person name="Barry K."/>
            <person name="LaButti K."/>
            <person name="Morin E."/>
            <person name="Salamov A."/>
            <person name="Lipzen A."/>
            <person name="Mereny Z."/>
            <person name="Hegedus B."/>
            <person name="Baldrian P."/>
            <person name="Stursova M."/>
            <person name="Weitz H."/>
            <person name="Taylor A."/>
            <person name="Grigoriev I.V."/>
            <person name="Nagy L.G."/>
            <person name="Martin F."/>
            <person name="Kauserud H."/>
        </authorList>
    </citation>
    <scope>NUCLEOTIDE SEQUENCE</scope>
    <source>
        <strain evidence="3">CBHHK002</strain>
    </source>
</reference>
<feature type="domain" description="Integrase core" evidence="2">
    <location>
        <begin position="280"/>
        <end position="368"/>
    </location>
</feature>
<organism evidence="3 4">
    <name type="scientific">Mycena albidolilacea</name>
    <dbReference type="NCBI Taxonomy" id="1033008"/>
    <lineage>
        <taxon>Eukaryota</taxon>
        <taxon>Fungi</taxon>
        <taxon>Dikarya</taxon>
        <taxon>Basidiomycota</taxon>
        <taxon>Agaricomycotina</taxon>
        <taxon>Agaricomycetes</taxon>
        <taxon>Agaricomycetidae</taxon>
        <taxon>Agaricales</taxon>
        <taxon>Marasmiineae</taxon>
        <taxon>Mycenaceae</taxon>
        <taxon>Mycena</taxon>
    </lineage>
</organism>
<dbReference type="Proteomes" id="UP001218218">
    <property type="component" value="Unassembled WGS sequence"/>
</dbReference>
<sequence length="486" mass="54349">MDVSQLGSFAHGVLLAAFRTHFERFKTGVNDIADAIVISRLGDDIDEFAAIVDKNEAVFAPDEFATIQTSLTVMRLDIRLEYQDAVDELHHGRPALVQTLPSTGRGRPRIYIDPDFLRWAYDQRSTASISRFLRVGRTTVRNALLEHGIAQPQESPFQQVDPPSPPASTEDTDPNDDDILDPDLPIPSAGEFPPEVQNMVPSSQPTTLFTGPVSEISDDELDMLLLCLRTHYRRAGLIRWGIIIHGFIDGYSHLITGLRASDNNTADTVLELFLDGARVSVHNVRIEHLWVDVTAQVGATWADHFTCLELRYGLDINNIAHIWLLHFLFLGTINSQLAFFAESWNQHCIQIRNSPNRSPTDMFVFDMFVNGVRGDQLPPEEENLIDEELEVYGIDWQGLRDDGVLQSQARNNPRSEGSSSWVGHTGPPPDLSEVIVQPPQGTLTADEITHLYDSCSPLFGSAEDADIISLWNHALTHVRVLYPNVF</sequence>
<dbReference type="PANTHER" id="PTHR46791">
    <property type="entry name" value="EXPRESSED PROTEIN"/>
    <property type="match status" value="1"/>
</dbReference>
<evidence type="ECO:0000256" key="1">
    <source>
        <dbReference type="SAM" id="MobiDB-lite"/>
    </source>
</evidence>
<feature type="region of interest" description="Disordered" evidence="1">
    <location>
        <begin position="151"/>
        <end position="199"/>
    </location>
</feature>
<evidence type="ECO:0000259" key="2">
    <source>
        <dbReference type="Pfam" id="PF24764"/>
    </source>
</evidence>
<keyword evidence="4" id="KW-1185">Reference proteome</keyword>
<comment type="caution">
    <text evidence="3">The sequence shown here is derived from an EMBL/GenBank/DDBJ whole genome shotgun (WGS) entry which is preliminary data.</text>
</comment>
<feature type="compositionally biased region" description="Polar residues" evidence="1">
    <location>
        <begin position="408"/>
        <end position="422"/>
    </location>
</feature>
<name>A0AAD7AG66_9AGAR</name>
<dbReference type="AlphaFoldDB" id="A0AAD7AG66"/>
<evidence type="ECO:0000313" key="3">
    <source>
        <dbReference type="EMBL" id="KAJ7357937.1"/>
    </source>
</evidence>
<dbReference type="InterPro" id="IPR058913">
    <property type="entry name" value="Integrase_dom_put"/>
</dbReference>
<feature type="region of interest" description="Disordered" evidence="1">
    <location>
        <begin position="408"/>
        <end position="431"/>
    </location>
</feature>
<dbReference type="EMBL" id="JARIHO010000007">
    <property type="protein sequence ID" value="KAJ7357937.1"/>
    <property type="molecule type" value="Genomic_DNA"/>
</dbReference>